<comment type="similarity">
    <text evidence="1 2">Belongs to the phD/YefM antitoxin family.</text>
</comment>
<dbReference type="NCBIfam" id="TIGR01552">
    <property type="entry name" value="phd_fam"/>
    <property type="match status" value="1"/>
</dbReference>
<protein>
    <recommendedName>
        <fullName evidence="2">Antitoxin</fullName>
    </recommendedName>
</protein>
<accession>A0A9Q2KVH3</accession>
<organism evidence="3 4">
    <name type="scientific">Francisella noatunensis</name>
    <dbReference type="NCBI Taxonomy" id="657445"/>
    <lineage>
        <taxon>Bacteria</taxon>
        <taxon>Pseudomonadati</taxon>
        <taxon>Pseudomonadota</taxon>
        <taxon>Gammaproteobacteria</taxon>
        <taxon>Thiotrichales</taxon>
        <taxon>Francisellaceae</taxon>
        <taxon>Francisella</taxon>
    </lineage>
</organism>
<evidence type="ECO:0000313" key="4">
    <source>
        <dbReference type="Proteomes" id="UP000701999"/>
    </source>
</evidence>
<evidence type="ECO:0000256" key="1">
    <source>
        <dbReference type="ARBA" id="ARBA00009981"/>
    </source>
</evidence>
<sequence>MQTVNYSTFRNELSDSMDRVTKNHSPMIVTRGSKKEAVVMMSLEDFKAYEETAYLMRSMNNYKRLQNSIDEVESGLAIKKELIEE</sequence>
<dbReference type="Pfam" id="PF02604">
    <property type="entry name" value="PhdYeFM_antitox"/>
    <property type="match status" value="1"/>
</dbReference>
<keyword evidence="4" id="KW-1185">Reference proteome</keyword>
<dbReference type="InterPro" id="IPR051405">
    <property type="entry name" value="phD/YefM_antitoxin"/>
</dbReference>
<dbReference type="RefSeq" id="WP_159184955.1">
    <property type="nucleotide sequence ID" value="NZ_JACVJL010000092.1"/>
</dbReference>
<reference evidence="3 4" key="1">
    <citation type="submission" date="2020-09" db="EMBL/GenBank/DDBJ databases">
        <title>Development of specific Francisella tularensis PCR assay based on in-depth characterization of family Francisellaceae.</title>
        <authorList>
            <person name="Ohrman C."/>
            <person name="Sahl J."/>
            <person name="Sjodin A."/>
            <person name="Uneklint I."/>
            <person name="Ballard R."/>
            <person name="Karlsson L."/>
            <person name="Mcdonough R."/>
            <person name="Sundell D."/>
            <person name="Soria K."/>
            <person name="Brindeflk B."/>
            <person name="Vallesi A."/>
            <person name="Ramirez-Paredes J.G."/>
            <person name="Colquhoun D."/>
            <person name="Myrtennas K."/>
            <person name="Birdsell D."/>
            <person name="Johansson A."/>
            <person name="Wagner D."/>
            <person name="Forsman M."/>
        </authorList>
    </citation>
    <scope>NUCLEOTIDE SEQUENCE [LARGE SCALE GENOMIC DNA]</scope>
    <source>
        <strain evidence="3 4">FSC1140</strain>
    </source>
</reference>
<name>A0A9Q2KVH3_9GAMM</name>
<comment type="caution">
    <text evidence="3">The sequence shown here is derived from an EMBL/GenBank/DDBJ whole genome shotgun (WGS) entry which is preliminary data.</text>
</comment>
<evidence type="ECO:0000313" key="3">
    <source>
        <dbReference type="EMBL" id="MBK2065084.1"/>
    </source>
</evidence>
<dbReference type="EMBL" id="JACVKN010000116">
    <property type="protein sequence ID" value="MBK2065084.1"/>
    <property type="molecule type" value="Genomic_DNA"/>
</dbReference>
<dbReference type="InterPro" id="IPR036165">
    <property type="entry name" value="YefM-like_sf"/>
</dbReference>
<evidence type="ECO:0000256" key="2">
    <source>
        <dbReference type="RuleBase" id="RU362080"/>
    </source>
</evidence>
<dbReference type="SUPFAM" id="SSF143120">
    <property type="entry name" value="YefM-like"/>
    <property type="match status" value="1"/>
</dbReference>
<comment type="function">
    <text evidence="2">Antitoxin component of a type II toxin-antitoxin (TA) system.</text>
</comment>
<dbReference type="GeneID" id="93255900"/>
<gene>
    <name evidence="3" type="ORF">IB647_05130</name>
</gene>
<dbReference type="Gene3D" id="3.40.1620.10">
    <property type="entry name" value="YefM-like domain"/>
    <property type="match status" value="1"/>
</dbReference>
<dbReference type="AlphaFoldDB" id="A0A9Q2KVH3"/>
<dbReference type="Gene3D" id="6.10.250.330">
    <property type="match status" value="1"/>
</dbReference>
<dbReference type="PANTHER" id="PTHR33713:SF6">
    <property type="entry name" value="ANTITOXIN YEFM"/>
    <property type="match status" value="1"/>
</dbReference>
<proteinExistence type="inferred from homology"/>
<dbReference type="PANTHER" id="PTHR33713">
    <property type="entry name" value="ANTITOXIN YAFN-RELATED"/>
    <property type="match status" value="1"/>
</dbReference>
<dbReference type="InterPro" id="IPR006442">
    <property type="entry name" value="Antitoxin_Phd/YefM"/>
</dbReference>
<dbReference type="Proteomes" id="UP000701999">
    <property type="component" value="Unassembled WGS sequence"/>
</dbReference>